<sequence>FHGRDWEVEQVVSGLSQGSGRVVILGAGGMGKTSLARAVVRHPVLAAKYPLRVFVPCDSVTGTINLAALIGSYIGLTPKRDLTQPVVQFFASRPAASLLVLDNFETPWEPKESRSSIEDFLSLLSAIPHLGLLLTMRGAERPSRVQWTRPFMPPLTPLSNDAARQTFIDIADDFHTTKDMDKILGFTDNMPLAVDLAAHLVANEGCETVLARWETEKTAMLSEGLDRRSNLDVSIGVSLSSPRIQALPGAQDLLSLLSILPDGLSQVELVQVSLTIPDLLACKSALLAASLAYMDDHNRLKELVPIREHVQRYYRVSPSVVRPLRAHFSLLLEVYSSLGY</sequence>
<accession>A0AAD7FC22</accession>
<keyword evidence="3" id="KW-1185">Reference proteome</keyword>
<evidence type="ECO:0000313" key="3">
    <source>
        <dbReference type="Proteomes" id="UP001221142"/>
    </source>
</evidence>
<dbReference type="PANTHER" id="PTHR47691:SF3">
    <property type="entry name" value="HTH-TYPE TRANSCRIPTIONAL REGULATOR RV0890C-RELATED"/>
    <property type="match status" value="1"/>
</dbReference>
<feature type="non-terminal residue" evidence="2">
    <location>
        <position position="340"/>
    </location>
</feature>
<dbReference type="Pfam" id="PF20703">
    <property type="entry name" value="nSTAND1"/>
    <property type="match status" value="1"/>
</dbReference>
<dbReference type="SUPFAM" id="SSF52540">
    <property type="entry name" value="P-loop containing nucleoside triphosphate hydrolases"/>
    <property type="match status" value="1"/>
</dbReference>
<dbReference type="Proteomes" id="UP001221142">
    <property type="component" value="Unassembled WGS sequence"/>
</dbReference>
<evidence type="ECO:0000259" key="1">
    <source>
        <dbReference type="Pfam" id="PF20703"/>
    </source>
</evidence>
<reference evidence="2" key="1">
    <citation type="submission" date="2023-03" db="EMBL/GenBank/DDBJ databases">
        <title>Massive genome expansion in bonnet fungi (Mycena s.s.) driven by repeated elements and novel gene families across ecological guilds.</title>
        <authorList>
            <consortium name="Lawrence Berkeley National Laboratory"/>
            <person name="Harder C.B."/>
            <person name="Miyauchi S."/>
            <person name="Viragh M."/>
            <person name="Kuo A."/>
            <person name="Thoen E."/>
            <person name="Andreopoulos B."/>
            <person name="Lu D."/>
            <person name="Skrede I."/>
            <person name="Drula E."/>
            <person name="Henrissat B."/>
            <person name="Morin E."/>
            <person name="Kohler A."/>
            <person name="Barry K."/>
            <person name="LaButti K."/>
            <person name="Morin E."/>
            <person name="Salamov A."/>
            <person name="Lipzen A."/>
            <person name="Mereny Z."/>
            <person name="Hegedus B."/>
            <person name="Baldrian P."/>
            <person name="Stursova M."/>
            <person name="Weitz H."/>
            <person name="Taylor A."/>
            <person name="Grigoriev I.V."/>
            <person name="Nagy L.G."/>
            <person name="Martin F."/>
            <person name="Kauserud H."/>
        </authorList>
    </citation>
    <scope>NUCLEOTIDE SEQUENCE</scope>
    <source>
        <strain evidence="2">9284</strain>
    </source>
</reference>
<feature type="non-terminal residue" evidence="2">
    <location>
        <position position="1"/>
    </location>
</feature>
<organism evidence="2 3">
    <name type="scientific">Roridomyces roridus</name>
    <dbReference type="NCBI Taxonomy" id="1738132"/>
    <lineage>
        <taxon>Eukaryota</taxon>
        <taxon>Fungi</taxon>
        <taxon>Dikarya</taxon>
        <taxon>Basidiomycota</taxon>
        <taxon>Agaricomycotina</taxon>
        <taxon>Agaricomycetes</taxon>
        <taxon>Agaricomycetidae</taxon>
        <taxon>Agaricales</taxon>
        <taxon>Marasmiineae</taxon>
        <taxon>Mycenaceae</taxon>
        <taxon>Roridomyces</taxon>
    </lineage>
</organism>
<comment type="caution">
    <text evidence="2">The sequence shown here is derived from an EMBL/GenBank/DDBJ whole genome shotgun (WGS) entry which is preliminary data.</text>
</comment>
<dbReference type="AlphaFoldDB" id="A0AAD7FC22"/>
<gene>
    <name evidence="2" type="ORF">FB45DRAFT_684254</name>
</gene>
<evidence type="ECO:0000313" key="2">
    <source>
        <dbReference type="EMBL" id="KAJ7614946.1"/>
    </source>
</evidence>
<protein>
    <recommendedName>
        <fullName evidence="1">Novel STAND NTPase 1 domain-containing protein</fullName>
    </recommendedName>
</protein>
<feature type="domain" description="Novel STAND NTPase 1" evidence="1">
    <location>
        <begin position="1"/>
        <end position="137"/>
    </location>
</feature>
<dbReference type="InterPro" id="IPR027417">
    <property type="entry name" value="P-loop_NTPase"/>
</dbReference>
<proteinExistence type="predicted"/>
<name>A0AAD7FC22_9AGAR</name>
<dbReference type="PANTHER" id="PTHR47691">
    <property type="entry name" value="REGULATOR-RELATED"/>
    <property type="match status" value="1"/>
</dbReference>
<dbReference type="InterPro" id="IPR049052">
    <property type="entry name" value="nSTAND1"/>
</dbReference>
<dbReference type="Gene3D" id="3.40.50.300">
    <property type="entry name" value="P-loop containing nucleotide triphosphate hydrolases"/>
    <property type="match status" value="1"/>
</dbReference>
<dbReference type="EMBL" id="JARKIF010000025">
    <property type="protein sequence ID" value="KAJ7614946.1"/>
    <property type="molecule type" value="Genomic_DNA"/>
</dbReference>